<dbReference type="PANTHER" id="PTHR11705:SF140">
    <property type="entry name" value="FI02848P-RELATED"/>
    <property type="match status" value="1"/>
</dbReference>
<dbReference type="InterPro" id="IPR000834">
    <property type="entry name" value="Peptidase_M14"/>
</dbReference>
<dbReference type="Proteomes" id="UP000245119">
    <property type="component" value="Linkage Group LG12"/>
</dbReference>
<proteinExistence type="inferred from homology"/>
<evidence type="ECO:0000256" key="9">
    <source>
        <dbReference type="ARBA" id="ARBA00023049"/>
    </source>
</evidence>
<dbReference type="PANTHER" id="PTHR11705">
    <property type="entry name" value="PROTEASE FAMILY M14 CARBOXYPEPTIDASE A,B"/>
    <property type="match status" value="1"/>
</dbReference>
<dbReference type="Gene3D" id="3.40.630.10">
    <property type="entry name" value="Zn peptidases"/>
    <property type="match status" value="1"/>
</dbReference>
<dbReference type="FunFam" id="3.40.630.10:FF:000084">
    <property type="entry name" value="Carboxypeptidase B2"/>
    <property type="match status" value="1"/>
</dbReference>
<keyword evidence="5" id="KW-0479">Metal-binding</keyword>
<evidence type="ECO:0000256" key="7">
    <source>
        <dbReference type="ARBA" id="ARBA00022801"/>
    </source>
</evidence>
<keyword evidence="3" id="KW-0121">Carboxypeptidase</keyword>
<dbReference type="Gene3D" id="3.30.70.340">
    <property type="entry name" value="Metallocarboxypeptidase-like"/>
    <property type="match status" value="1"/>
</dbReference>
<dbReference type="InterPro" id="IPR003146">
    <property type="entry name" value="M14A_act_pep"/>
</dbReference>
<keyword evidence="6 13" id="KW-0732">Signal</keyword>
<evidence type="ECO:0000256" key="6">
    <source>
        <dbReference type="ARBA" id="ARBA00022729"/>
    </source>
</evidence>
<evidence type="ECO:0000256" key="13">
    <source>
        <dbReference type="SAM" id="SignalP"/>
    </source>
</evidence>
<feature type="active site" description="Proton donor/acceptor" evidence="11">
    <location>
        <position position="405"/>
    </location>
</feature>
<dbReference type="GO" id="GO:0004181">
    <property type="term" value="F:metallocarboxypeptidase activity"/>
    <property type="evidence" value="ECO:0007669"/>
    <property type="project" value="InterPro"/>
</dbReference>
<dbReference type="GO" id="GO:0008270">
    <property type="term" value="F:zinc ion binding"/>
    <property type="evidence" value="ECO:0007669"/>
    <property type="project" value="InterPro"/>
</dbReference>
<sequence length="550" mass="62381">MATDIAWTLLLFIAVFHSATSLGRSRETRAKNGPYTGFKVLEVKVKGTNNTAELISNLETKFQVDVWGHPSRDATDIMVSPVYLNDVVQTLTDNNASVIIKFDDVQKLLEDRVDEDSKLTRQRRSVPPTVVSRRYLRLPQMRQFLNHVREHSPIANVTVSSLGRSFEGRSTPYVLIKSKNSKGDKMVIIIDAGIHSREWIAPAMALNIVYKLAFNPDHDPEVEDLLEKFDWIIIPVLNPDGYVYSHLNSSTRLWRKTRSNAYSNEPRCQGVDANRNFGYQWSDSPQRGGSSNPCNDNFSGPQGFSEPETRNLRNLMRSLEGRIAAYFSLHSYGQYFLFPWGYDAGARLEDEDEMMEVARKFSDTMWEKNLWYEVGAAAKVLYAAAGASDDYARGGAGVKYAFTVELSPADSSPYGFLLPSNLISSVVDDHWPAFKAVALTVWDRLVEDTEDQSSDGDEDTIETHSDDENHMHSDESDEDIPDEGERTTASTRRKGGNALGRRKNMDGLTEVTINGHRYRINLNSPFVEDWLRYQIEYLNYQRQAPRWSSP</sequence>
<dbReference type="OMA" id="PCEEAYA"/>
<dbReference type="AlphaFoldDB" id="A0A2T7NJG4"/>
<accession>A0A2T7NJG4</accession>
<feature type="domain" description="Peptidase M14" evidence="14">
    <location>
        <begin position="134"/>
        <end position="441"/>
    </location>
</feature>
<feature type="signal peptide" evidence="13">
    <location>
        <begin position="1"/>
        <end position="25"/>
    </location>
</feature>
<dbReference type="SUPFAM" id="SSF53187">
    <property type="entry name" value="Zn-dependent exopeptidases"/>
    <property type="match status" value="1"/>
</dbReference>
<feature type="compositionally biased region" description="Polar residues" evidence="12">
    <location>
        <begin position="282"/>
        <end position="302"/>
    </location>
</feature>
<dbReference type="PROSITE" id="PS52035">
    <property type="entry name" value="PEPTIDASE_M14"/>
    <property type="match status" value="1"/>
</dbReference>
<feature type="compositionally biased region" description="Basic and acidic residues" evidence="12">
    <location>
        <begin position="461"/>
        <end position="474"/>
    </location>
</feature>
<evidence type="ECO:0000256" key="12">
    <source>
        <dbReference type="SAM" id="MobiDB-lite"/>
    </source>
</evidence>
<dbReference type="EMBL" id="PZQS01000012">
    <property type="protein sequence ID" value="PVD21298.1"/>
    <property type="molecule type" value="Genomic_DNA"/>
</dbReference>
<dbReference type="GO" id="GO:0005615">
    <property type="term" value="C:extracellular space"/>
    <property type="evidence" value="ECO:0007669"/>
    <property type="project" value="TreeGrafter"/>
</dbReference>
<dbReference type="SUPFAM" id="SSF54897">
    <property type="entry name" value="Protease propeptides/inhibitors"/>
    <property type="match status" value="1"/>
</dbReference>
<comment type="cofactor">
    <cofactor evidence="1">
        <name>Zn(2+)</name>
        <dbReference type="ChEBI" id="CHEBI:29105"/>
    </cofactor>
</comment>
<evidence type="ECO:0000313" key="15">
    <source>
        <dbReference type="EMBL" id="PVD21298.1"/>
    </source>
</evidence>
<comment type="similarity">
    <text evidence="2 11">Belongs to the peptidase M14 family.</text>
</comment>
<dbReference type="Pfam" id="PF02244">
    <property type="entry name" value="Propep_M14"/>
    <property type="match status" value="1"/>
</dbReference>
<evidence type="ECO:0000256" key="11">
    <source>
        <dbReference type="PROSITE-ProRule" id="PRU01379"/>
    </source>
</evidence>
<reference evidence="15 16" key="1">
    <citation type="submission" date="2018-04" db="EMBL/GenBank/DDBJ databases">
        <title>The genome of golden apple snail Pomacea canaliculata provides insight into stress tolerance and invasive adaptation.</title>
        <authorList>
            <person name="Liu C."/>
            <person name="Liu B."/>
            <person name="Ren Y."/>
            <person name="Zhang Y."/>
            <person name="Wang H."/>
            <person name="Li S."/>
            <person name="Jiang F."/>
            <person name="Yin L."/>
            <person name="Zhang G."/>
            <person name="Qian W."/>
            <person name="Fan W."/>
        </authorList>
    </citation>
    <scope>NUCLEOTIDE SEQUENCE [LARGE SCALE GENOMIC DNA]</scope>
    <source>
        <strain evidence="15">SZHN2017</strain>
        <tissue evidence="15">Muscle</tissue>
    </source>
</reference>
<keyword evidence="10" id="KW-1015">Disulfide bond</keyword>
<gene>
    <name evidence="15" type="ORF">C0Q70_19470</name>
</gene>
<dbReference type="PRINTS" id="PR00765">
    <property type="entry name" value="CRBOXYPTASEA"/>
</dbReference>
<feature type="compositionally biased region" description="Acidic residues" evidence="12">
    <location>
        <begin position="449"/>
        <end position="460"/>
    </location>
</feature>
<feature type="region of interest" description="Disordered" evidence="12">
    <location>
        <begin position="449"/>
        <end position="503"/>
    </location>
</feature>
<dbReference type="InterPro" id="IPR036990">
    <property type="entry name" value="M14A-like_propep"/>
</dbReference>
<name>A0A2T7NJG4_POMCA</name>
<evidence type="ECO:0000256" key="4">
    <source>
        <dbReference type="ARBA" id="ARBA00022670"/>
    </source>
</evidence>
<keyword evidence="16" id="KW-1185">Reference proteome</keyword>
<keyword evidence="8" id="KW-0862">Zinc</keyword>
<dbReference type="SMART" id="SM00631">
    <property type="entry name" value="Zn_pept"/>
    <property type="match status" value="1"/>
</dbReference>
<feature type="region of interest" description="Disordered" evidence="12">
    <location>
        <begin position="282"/>
        <end position="307"/>
    </location>
</feature>
<dbReference type="GO" id="GO:0006508">
    <property type="term" value="P:proteolysis"/>
    <property type="evidence" value="ECO:0007669"/>
    <property type="project" value="UniProtKB-KW"/>
</dbReference>
<protein>
    <recommendedName>
        <fullName evidence="14">Peptidase M14 domain-containing protein</fullName>
    </recommendedName>
</protein>
<evidence type="ECO:0000256" key="5">
    <source>
        <dbReference type="ARBA" id="ARBA00022723"/>
    </source>
</evidence>
<feature type="chain" id="PRO_5015527172" description="Peptidase M14 domain-containing protein" evidence="13">
    <location>
        <begin position="26"/>
        <end position="550"/>
    </location>
</feature>
<evidence type="ECO:0000259" key="14">
    <source>
        <dbReference type="PROSITE" id="PS52035"/>
    </source>
</evidence>
<keyword evidence="9" id="KW-0482">Metalloprotease</keyword>
<keyword evidence="4" id="KW-0645">Protease</keyword>
<organism evidence="15 16">
    <name type="scientific">Pomacea canaliculata</name>
    <name type="common">Golden apple snail</name>
    <dbReference type="NCBI Taxonomy" id="400727"/>
    <lineage>
        <taxon>Eukaryota</taxon>
        <taxon>Metazoa</taxon>
        <taxon>Spiralia</taxon>
        <taxon>Lophotrochozoa</taxon>
        <taxon>Mollusca</taxon>
        <taxon>Gastropoda</taxon>
        <taxon>Caenogastropoda</taxon>
        <taxon>Architaenioglossa</taxon>
        <taxon>Ampullarioidea</taxon>
        <taxon>Ampullariidae</taxon>
        <taxon>Pomacea</taxon>
    </lineage>
</organism>
<evidence type="ECO:0000256" key="2">
    <source>
        <dbReference type="ARBA" id="ARBA00005988"/>
    </source>
</evidence>
<dbReference type="Pfam" id="PF00246">
    <property type="entry name" value="Peptidase_M14"/>
    <property type="match status" value="1"/>
</dbReference>
<evidence type="ECO:0000256" key="1">
    <source>
        <dbReference type="ARBA" id="ARBA00001947"/>
    </source>
</evidence>
<evidence type="ECO:0000256" key="10">
    <source>
        <dbReference type="ARBA" id="ARBA00023157"/>
    </source>
</evidence>
<evidence type="ECO:0000313" key="16">
    <source>
        <dbReference type="Proteomes" id="UP000245119"/>
    </source>
</evidence>
<evidence type="ECO:0000256" key="8">
    <source>
        <dbReference type="ARBA" id="ARBA00022833"/>
    </source>
</evidence>
<keyword evidence="7" id="KW-0378">Hydrolase</keyword>
<dbReference type="OrthoDB" id="3626597at2759"/>
<comment type="caution">
    <text evidence="15">The sequence shown here is derived from an EMBL/GenBank/DDBJ whole genome shotgun (WGS) entry which is preliminary data.</text>
</comment>
<evidence type="ECO:0000256" key="3">
    <source>
        <dbReference type="ARBA" id="ARBA00022645"/>
    </source>
</evidence>